<sequence>MKEFDDFVLNQEAVRQIFHHSLDRVTCLREVRTANQGSIKVGRYQEKDTLDVVTKPPACQNQLKTTSDSPKPASRMMLKLAFLLGVLVCGSQGGWCVCVCVRTSSFADFVDKLRVICGSQREPRGREGWIVQLDRIL</sequence>
<dbReference type="EMBL" id="RHFK02000016">
    <property type="protein sequence ID" value="TWW63997.1"/>
    <property type="molecule type" value="Genomic_DNA"/>
</dbReference>
<dbReference type="AlphaFoldDB" id="A0A5C6NEU6"/>
<gene>
    <name evidence="1" type="ORF">D4764_03G0010050</name>
</gene>
<reference evidence="1 2" key="1">
    <citation type="submission" date="2019-04" db="EMBL/GenBank/DDBJ databases">
        <title>Chromosome genome assembly for Takifugu flavidus.</title>
        <authorList>
            <person name="Xiao S."/>
        </authorList>
    </citation>
    <scope>NUCLEOTIDE SEQUENCE [LARGE SCALE GENOMIC DNA]</scope>
    <source>
        <strain evidence="1">HTHZ2018</strain>
        <tissue evidence="1">Muscle</tissue>
    </source>
</reference>
<proteinExistence type="predicted"/>
<accession>A0A5C6NEU6</accession>
<organism evidence="1 2">
    <name type="scientific">Takifugu flavidus</name>
    <name type="common">sansaifugu</name>
    <dbReference type="NCBI Taxonomy" id="433684"/>
    <lineage>
        <taxon>Eukaryota</taxon>
        <taxon>Metazoa</taxon>
        <taxon>Chordata</taxon>
        <taxon>Craniata</taxon>
        <taxon>Vertebrata</taxon>
        <taxon>Euteleostomi</taxon>
        <taxon>Actinopterygii</taxon>
        <taxon>Neopterygii</taxon>
        <taxon>Teleostei</taxon>
        <taxon>Neoteleostei</taxon>
        <taxon>Acanthomorphata</taxon>
        <taxon>Eupercaria</taxon>
        <taxon>Tetraodontiformes</taxon>
        <taxon>Tetradontoidea</taxon>
        <taxon>Tetraodontidae</taxon>
        <taxon>Takifugu</taxon>
    </lineage>
</organism>
<evidence type="ECO:0000313" key="1">
    <source>
        <dbReference type="EMBL" id="TWW63997.1"/>
    </source>
</evidence>
<protein>
    <submittedName>
        <fullName evidence="1">Uncharacterized protein</fullName>
    </submittedName>
</protein>
<evidence type="ECO:0000313" key="2">
    <source>
        <dbReference type="Proteomes" id="UP000324091"/>
    </source>
</evidence>
<comment type="caution">
    <text evidence="1">The sequence shown here is derived from an EMBL/GenBank/DDBJ whole genome shotgun (WGS) entry which is preliminary data.</text>
</comment>
<keyword evidence="2" id="KW-1185">Reference proteome</keyword>
<dbReference type="Proteomes" id="UP000324091">
    <property type="component" value="Chromosome 3"/>
</dbReference>
<name>A0A5C6NEU6_9TELE</name>